<dbReference type="STRING" id="6210.W6UJJ3"/>
<evidence type="ECO:0000313" key="4">
    <source>
        <dbReference type="Proteomes" id="UP000019149"/>
    </source>
</evidence>
<feature type="region of interest" description="Disordered" evidence="1">
    <location>
        <begin position="95"/>
        <end position="132"/>
    </location>
</feature>
<dbReference type="PANTHER" id="PTHR13663:SF2">
    <property type="entry name" value="SIMILAR TO RIKEN CDNA 6430548M08"/>
    <property type="match status" value="1"/>
</dbReference>
<dbReference type="KEGG" id="egl:EGR_03504"/>
<evidence type="ECO:0000259" key="2">
    <source>
        <dbReference type="Pfam" id="PF12335"/>
    </source>
</evidence>
<dbReference type="OMA" id="AFRIFQQ"/>
<feature type="domain" description="SBF1/SBF2" evidence="2">
    <location>
        <begin position="179"/>
        <end position="317"/>
    </location>
</feature>
<dbReference type="InterPro" id="IPR039872">
    <property type="entry name" value="KIAA0513"/>
</dbReference>
<dbReference type="RefSeq" id="XP_024352886.1">
    <property type="nucleotide sequence ID" value="XM_024492753.1"/>
</dbReference>
<dbReference type="AlphaFoldDB" id="W6UJJ3"/>
<dbReference type="EMBL" id="APAU02000018">
    <property type="protein sequence ID" value="EUB61690.1"/>
    <property type="molecule type" value="Genomic_DNA"/>
</dbReference>
<dbReference type="Pfam" id="PF12335">
    <property type="entry name" value="SBF2"/>
    <property type="match status" value="1"/>
</dbReference>
<evidence type="ECO:0000256" key="1">
    <source>
        <dbReference type="SAM" id="MobiDB-lite"/>
    </source>
</evidence>
<name>W6UJJ3_ECHGR</name>
<comment type="caution">
    <text evidence="3">The sequence shown here is derived from an EMBL/GenBank/DDBJ whole genome shotgun (WGS) entry which is preliminary data.</text>
</comment>
<dbReference type="PANTHER" id="PTHR13663">
    <property type="entry name" value="SIMILAR TO RIKEN CDNA 6430548M08"/>
    <property type="match status" value="1"/>
</dbReference>
<dbReference type="Proteomes" id="UP000019149">
    <property type="component" value="Unassembled WGS sequence"/>
</dbReference>
<proteinExistence type="predicted"/>
<organism evidence="3 4">
    <name type="scientific">Echinococcus granulosus</name>
    <name type="common">Hydatid tapeworm</name>
    <dbReference type="NCBI Taxonomy" id="6210"/>
    <lineage>
        <taxon>Eukaryota</taxon>
        <taxon>Metazoa</taxon>
        <taxon>Spiralia</taxon>
        <taxon>Lophotrochozoa</taxon>
        <taxon>Platyhelminthes</taxon>
        <taxon>Cestoda</taxon>
        <taxon>Eucestoda</taxon>
        <taxon>Cyclophyllidea</taxon>
        <taxon>Taeniidae</taxon>
        <taxon>Echinococcus</taxon>
        <taxon>Echinococcus granulosus group</taxon>
    </lineage>
</organism>
<protein>
    <recommendedName>
        <fullName evidence="2">SBF1/SBF2 domain-containing protein</fullName>
    </recommendedName>
</protein>
<dbReference type="OrthoDB" id="6268344at2759"/>
<reference evidence="3 4" key="1">
    <citation type="journal article" date="2013" name="Nat. Genet.">
        <title>The genome of the hydatid tapeworm Echinococcus granulosus.</title>
        <authorList>
            <person name="Zheng H."/>
            <person name="Zhang W."/>
            <person name="Zhang L."/>
            <person name="Zhang Z."/>
            <person name="Li J."/>
            <person name="Lu G."/>
            <person name="Zhu Y."/>
            <person name="Wang Y."/>
            <person name="Huang Y."/>
            <person name="Liu J."/>
            <person name="Kang H."/>
            <person name="Chen J."/>
            <person name="Wang L."/>
            <person name="Chen A."/>
            <person name="Yu S."/>
            <person name="Gao Z."/>
            <person name="Jin L."/>
            <person name="Gu W."/>
            <person name="Wang Z."/>
            <person name="Zhao L."/>
            <person name="Shi B."/>
            <person name="Wen H."/>
            <person name="Lin R."/>
            <person name="Jones M.K."/>
            <person name="Brejova B."/>
            <person name="Vinar T."/>
            <person name="Zhao G."/>
            <person name="McManus D.P."/>
            <person name="Chen Z."/>
            <person name="Zhou Y."/>
            <person name="Wang S."/>
        </authorList>
    </citation>
    <scope>NUCLEOTIDE SEQUENCE [LARGE SCALE GENOMIC DNA]</scope>
</reference>
<dbReference type="InterPro" id="IPR022096">
    <property type="entry name" value="SBF1/SBF2"/>
</dbReference>
<evidence type="ECO:0000313" key="3">
    <source>
        <dbReference type="EMBL" id="EUB61690.1"/>
    </source>
</evidence>
<feature type="compositionally biased region" description="Polar residues" evidence="1">
    <location>
        <begin position="95"/>
        <end position="106"/>
    </location>
</feature>
<keyword evidence="4" id="KW-1185">Reference proteome</keyword>
<gene>
    <name evidence="3" type="ORF">EGR_03504</name>
</gene>
<dbReference type="CTD" id="36339219"/>
<dbReference type="GeneID" id="36339219"/>
<sequence length="379" mass="42447">MPTPYWLRGGSRRFGRWHCTCRCADVASTLGHSHQHPACVHALSPKMEFLSIFKGEDGKPTFMQNTTSFFSSVQAKGDDLMTSLKKKTADAVQQLSSTQLSTNAPASASRADGDEDSSASEYGDGGDPAMYADEAPMERKLSSESIDSLPAEEAEKYRSDIRQFVMAMLTENGAGVVTKNAHIFQSYIEHHTGRSAFAKELRKQADEMKQVPASVLQLLASFCNNTLTECGKNDDFSPAASILNVAFRIFQQNVNSAGKVVLTYLYESLKDQMLWQSTRFWNAAVFIALQEERVNRQIVPNTTDDQENLDAEAKLHDSIVYNQLSKFAWRMYSLGLSKDACLDFLRKQVEDTSLSKEQVLVLLAFRELRAIVFDFHAEW</sequence>
<accession>W6UJJ3</accession>